<dbReference type="InterPro" id="IPR002508">
    <property type="entry name" value="MurNAc-LAA_cat"/>
</dbReference>
<keyword evidence="4" id="KW-1185">Reference proteome</keyword>
<dbReference type="InterPro" id="IPR050695">
    <property type="entry name" value="N-acetylmuramoyl_amidase_3"/>
</dbReference>
<keyword evidence="1" id="KW-0378">Hydrolase</keyword>
<dbReference type="GO" id="GO:0030288">
    <property type="term" value="C:outer membrane-bounded periplasmic space"/>
    <property type="evidence" value="ECO:0007669"/>
    <property type="project" value="TreeGrafter"/>
</dbReference>
<accession>A0A928ZYX8</accession>
<dbReference type="Gene3D" id="3.40.630.40">
    <property type="entry name" value="Zn-dependent exopeptidases"/>
    <property type="match status" value="1"/>
</dbReference>
<feature type="domain" description="MurNAc-LAA" evidence="2">
    <location>
        <begin position="67"/>
        <end position="181"/>
    </location>
</feature>
<dbReference type="CDD" id="cd02696">
    <property type="entry name" value="MurNAc-LAA"/>
    <property type="match status" value="1"/>
</dbReference>
<dbReference type="Proteomes" id="UP000615026">
    <property type="component" value="Unassembled WGS sequence"/>
</dbReference>
<dbReference type="GO" id="GO:0009253">
    <property type="term" value="P:peptidoglycan catabolic process"/>
    <property type="evidence" value="ECO:0007669"/>
    <property type="project" value="InterPro"/>
</dbReference>
<dbReference type="EMBL" id="JADEXP010000367">
    <property type="protein sequence ID" value="MBE9070069.1"/>
    <property type="molecule type" value="Genomic_DNA"/>
</dbReference>
<dbReference type="SMART" id="SM00646">
    <property type="entry name" value="Ami_3"/>
    <property type="match status" value="1"/>
</dbReference>
<dbReference type="PANTHER" id="PTHR30404:SF0">
    <property type="entry name" value="N-ACETYLMURAMOYL-L-ALANINE AMIDASE AMIC"/>
    <property type="match status" value="1"/>
</dbReference>
<dbReference type="PANTHER" id="PTHR30404">
    <property type="entry name" value="N-ACETYLMURAMOYL-L-ALANINE AMIDASE"/>
    <property type="match status" value="1"/>
</dbReference>
<evidence type="ECO:0000313" key="3">
    <source>
        <dbReference type="EMBL" id="MBE9070069.1"/>
    </source>
</evidence>
<proteinExistence type="predicted"/>
<dbReference type="Pfam" id="PF01520">
    <property type="entry name" value="Amidase_3"/>
    <property type="match status" value="1"/>
</dbReference>
<gene>
    <name evidence="3" type="ORF">IQ260_25850</name>
</gene>
<comment type="caution">
    <text evidence="3">The sequence shown here is derived from an EMBL/GenBank/DDBJ whole genome shotgun (WGS) entry which is preliminary data.</text>
</comment>
<feature type="non-terminal residue" evidence="3">
    <location>
        <position position="183"/>
    </location>
</feature>
<name>A0A928ZYX8_LEPEC</name>
<dbReference type="AlphaFoldDB" id="A0A928ZYX8"/>
<organism evidence="3 4">
    <name type="scientific">Leptolyngbya cf. ectocarpi LEGE 11479</name>
    <dbReference type="NCBI Taxonomy" id="1828722"/>
    <lineage>
        <taxon>Bacteria</taxon>
        <taxon>Bacillati</taxon>
        <taxon>Cyanobacteriota</taxon>
        <taxon>Cyanophyceae</taxon>
        <taxon>Leptolyngbyales</taxon>
        <taxon>Leptolyngbyaceae</taxon>
        <taxon>Leptolyngbya group</taxon>
        <taxon>Leptolyngbya</taxon>
    </lineage>
</organism>
<evidence type="ECO:0000259" key="2">
    <source>
        <dbReference type="SMART" id="SM00646"/>
    </source>
</evidence>
<sequence length="183" mass="20154">MAQIFISAGHGGFENGIRDSGVKVDGITEAQEMIRIRDLIVPELRSRGFQVLSVPDDLSLQQSISWVNARNRTGDIALEIHVGAFQNTDVRGTTAYYIASNEARKAHAELLLLALLRRVPQLPSRGARPDTAAGMGRLAFCRQVEPPSLLIELGYLTNDRDRTLLTSRRRDFALGLADGLASW</sequence>
<evidence type="ECO:0000256" key="1">
    <source>
        <dbReference type="ARBA" id="ARBA00022801"/>
    </source>
</evidence>
<dbReference type="GO" id="GO:0008745">
    <property type="term" value="F:N-acetylmuramoyl-L-alanine amidase activity"/>
    <property type="evidence" value="ECO:0007669"/>
    <property type="project" value="InterPro"/>
</dbReference>
<protein>
    <submittedName>
        <fullName evidence="3">N-acetylmuramoyl-L-alanine amidase</fullName>
    </submittedName>
</protein>
<dbReference type="SUPFAM" id="SSF53187">
    <property type="entry name" value="Zn-dependent exopeptidases"/>
    <property type="match status" value="1"/>
</dbReference>
<evidence type="ECO:0000313" key="4">
    <source>
        <dbReference type="Proteomes" id="UP000615026"/>
    </source>
</evidence>
<reference evidence="3" key="1">
    <citation type="submission" date="2020-10" db="EMBL/GenBank/DDBJ databases">
        <authorList>
            <person name="Castelo-Branco R."/>
            <person name="Eusebio N."/>
            <person name="Adriana R."/>
            <person name="Vieira A."/>
            <person name="Brugerolle De Fraissinette N."/>
            <person name="Rezende De Castro R."/>
            <person name="Schneider M.P."/>
            <person name="Vasconcelos V."/>
            <person name="Leao P.N."/>
        </authorList>
    </citation>
    <scope>NUCLEOTIDE SEQUENCE</scope>
    <source>
        <strain evidence="3">LEGE 11479</strain>
    </source>
</reference>